<proteinExistence type="predicted"/>
<protein>
    <submittedName>
        <fullName evidence="1">Uncharacterized protein</fullName>
    </submittedName>
</protein>
<name>A0A8H3HVY2_9AGAM</name>
<dbReference type="EMBL" id="CAJNJQ010001057">
    <property type="protein sequence ID" value="CAE7116977.1"/>
    <property type="molecule type" value="Genomic_DNA"/>
</dbReference>
<dbReference type="AlphaFoldDB" id="A0A8H3HVY2"/>
<accession>A0A8H3HVY2</accession>
<evidence type="ECO:0000313" key="1">
    <source>
        <dbReference type="EMBL" id="CAE7116977.1"/>
    </source>
</evidence>
<gene>
    <name evidence="1" type="ORF">RDB_LOCUS53027</name>
</gene>
<reference evidence="1" key="1">
    <citation type="submission" date="2021-01" db="EMBL/GenBank/DDBJ databases">
        <authorList>
            <person name="Kaushik A."/>
        </authorList>
    </citation>
    <scope>NUCLEOTIDE SEQUENCE</scope>
    <source>
        <strain evidence="1">AG5</strain>
    </source>
</reference>
<sequence>MSLRAFPAEIIQTIGEYLNDSLTLASLSLADKQTLGLVTPLLYSSVHVNTPEAILSFCSAILQSSRDLGRYLKIVDFDPPNPIGPVASSLIEPIHLALHKAPNLKALSLHIDTPNTLILFRPGWAPFTLRRFASYCSTKPCSLFNFLSSQSSIQDLTIYEISPRDRYYKMHAIRSVPPDILPNLTSIRADPLTIHAFVPDRPISRIDSNHAIFMPTTIHLLCDALKSSTALNGIQSISGSVPVTRFWTGASEFITRLEGVCGSTLREMDLSMPELSVGMTDLHHYAPLVEVLAASLAGFTRLEHFEFKDKGIEIITPDILVDGLGNVGTLAFWKSQTQSLNSVKLFGVSLI</sequence>
<comment type="caution">
    <text evidence="1">The sequence shown here is derived from an EMBL/GenBank/DDBJ whole genome shotgun (WGS) entry which is preliminary data.</text>
</comment>
<organism evidence="1 2">
    <name type="scientific">Rhizoctonia solani</name>
    <dbReference type="NCBI Taxonomy" id="456999"/>
    <lineage>
        <taxon>Eukaryota</taxon>
        <taxon>Fungi</taxon>
        <taxon>Dikarya</taxon>
        <taxon>Basidiomycota</taxon>
        <taxon>Agaricomycotina</taxon>
        <taxon>Agaricomycetes</taxon>
        <taxon>Cantharellales</taxon>
        <taxon>Ceratobasidiaceae</taxon>
        <taxon>Rhizoctonia</taxon>
    </lineage>
</organism>
<evidence type="ECO:0000313" key="2">
    <source>
        <dbReference type="Proteomes" id="UP000663827"/>
    </source>
</evidence>
<dbReference type="Proteomes" id="UP000663827">
    <property type="component" value="Unassembled WGS sequence"/>
</dbReference>